<evidence type="ECO:0000313" key="1">
    <source>
        <dbReference type="EMBL" id="CAB4136711.1"/>
    </source>
</evidence>
<protein>
    <submittedName>
        <fullName evidence="1">Uncharacterized protein</fullName>
    </submittedName>
</protein>
<reference evidence="1" key="1">
    <citation type="submission" date="2020-04" db="EMBL/GenBank/DDBJ databases">
        <authorList>
            <person name="Chiriac C."/>
            <person name="Salcher M."/>
            <person name="Ghai R."/>
            <person name="Kavagutti S V."/>
        </authorList>
    </citation>
    <scope>NUCLEOTIDE SEQUENCE</scope>
</reference>
<organism evidence="1">
    <name type="scientific">uncultured Caudovirales phage</name>
    <dbReference type="NCBI Taxonomy" id="2100421"/>
    <lineage>
        <taxon>Viruses</taxon>
        <taxon>Duplodnaviria</taxon>
        <taxon>Heunggongvirae</taxon>
        <taxon>Uroviricota</taxon>
        <taxon>Caudoviricetes</taxon>
        <taxon>Peduoviridae</taxon>
        <taxon>Maltschvirus</taxon>
        <taxon>Maltschvirus maltsch</taxon>
    </lineage>
</organism>
<accession>A0A6J5LR60</accession>
<dbReference type="EMBL" id="LR796323">
    <property type="protein sequence ID" value="CAB4136711.1"/>
    <property type="molecule type" value="Genomic_DNA"/>
</dbReference>
<gene>
    <name evidence="1" type="ORF">UFOVP307_3</name>
</gene>
<proteinExistence type="predicted"/>
<sequence>MNPELQKYYEERFSMMSTQGWIDLMEDVDKMIEPLNNISTIADEKSLQFRKGELSILIWLKNLKQVSERAFEDLNEKNV</sequence>
<name>A0A6J5LR60_9CAUD</name>